<gene>
    <name evidence="8" type="primary">xerD</name>
    <name evidence="8" type="ORF">GCM10011332_32110</name>
</gene>
<dbReference type="InterPro" id="IPR011010">
    <property type="entry name" value="DNA_brk_join_enz"/>
</dbReference>
<dbReference type="InterPro" id="IPR044068">
    <property type="entry name" value="CB"/>
</dbReference>
<accession>A0A917C8F6</accession>
<dbReference type="Gene3D" id="1.10.443.10">
    <property type="entry name" value="Intergrase catalytic core"/>
    <property type="match status" value="1"/>
</dbReference>
<evidence type="ECO:0000313" key="9">
    <source>
        <dbReference type="Proteomes" id="UP000632498"/>
    </source>
</evidence>
<dbReference type="PANTHER" id="PTHR30349">
    <property type="entry name" value="PHAGE INTEGRASE-RELATED"/>
    <property type="match status" value="1"/>
</dbReference>
<evidence type="ECO:0000259" key="6">
    <source>
        <dbReference type="PROSITE" id="PS51898"/>
    </source>
</evidence>
<keyword evidence="2" id="KW-0229">DNA integration</keyword>
<evidence type="ECO:0000256" key="1">
    <source>
        <dbReference type="ARBA" id="ARBA00008857"/>
    </source>
</evidence>
<evidence type="ECO:0000256" key="5">
    <source>
        <dbReference type="PROSITE-ProRule" id="PRU01248"/>
    </source>
</evidence>
<reference evidence="8" key="1">
    <citation type="journal article" date="2014" name="Int. J. Syst. Evol. Microbiol.">
        <title>Complete genome sequence of Corynebacterium casei LMG S-19264T (=DSM 44701T), isolated from a smear-ripened cheese.</title>
        <authorList>
            <consortium name="US DOE Joint Genome Institute (JGI-PGF)"/>
            <person name="Walter F."/>
            <person name="Albersmeier A."/>
            <person name="Kalinowski J."/>
            <person name="Ruckert C."/>
        </authorList>
    </citation>
    <scope>NUCLEOTIDE SEQUENCE</scope>
    <source>
        <strain evidence="8">CGMCC 1.15254</strain>
    </source>
</reference>
<dbReference type="InterPro" id="IPR002104">
    <property type="entry name" value="Integrase_catalytic"/>
</dbReference>
<proteinExistence type="inferred from homology"/>
<organism evidence="8 9">
    <name type="scientific">Terasakiella brassicae</name>
    <dbReference type="NCBI Taxonomy" id="1634917"/>
    <lineage>
        <taxon>Bacteria</taxon>
        <taxon>Pseudomonadati</taxon>
        <taxon>Pseudomonadota</taxon>
        <taxon>Alphaproteobacteria</taxon>
        <taxon>Rhodospirillales</taxon>
        <taxon>Terasakiellaceae</taxon>
        <taxon>Terasakiella</taxon>
    </lineage>
</organism>
<comment type="caution">
    <text evidence="8">The sequence shown here is derived from an EMBL/GenBank/DDBJ whole genome shotgun (WGS) entry which is preliminary data.</text>
</comment>
<sequence length="259" mass="29860">MQFQLLDHPNQISKRHLEHWLLQGQSERGWSAKTIRNHLQAISSFLDWCVGEELISKNHTKSIPRPKLPQRLPKALSQEEAQLLLTYAKNAEYPTRFQRTRATAIIGCFLYTGVRLNELYNLELTHIDLEAQTLFVSRGKGEKDRLIPLAPQAIRIFKAYLTERRKLNPNSPYFFTSVQDKDKMGDNVIKRLIEKLRVLSKVSFTAHVLRHTFATLMLQSGCDLFSIQKMMGHSDIATTSIYLKATVEHLRGEIAKHPL</sequence>
<dbReference type="InterPro" id="IPR013762">
    <property type="entry name" value="Integrase-like_cat_sf"/>
</dbReference>
<dbReference type="PROSITE" id="PS51898">
    <property type="entry name" value="TYR_RECOMBINASE"/>
    <property type="match status" value="1"/>
</dbReference>
<dbReference type="SUPFAM" id="SSF56349">
    <property type="entry name" value="DNA breaking-rejoining enzymes"/>
    <property type="match status" value="1"/>
</dbReference>
<dbReference type="EMBL" id="BMHV01000040">
    <property type="protein sequence ID" value="GGF75673.1"/>
    <property type="molecule type" value="Genomic_DNA"/>
</dbReference>
<evidence type="ECO:0000313" key="8">
    <source>
        <dbReference type="EMBL" id="GGF75673.1"/>
    </source>
</evidence>
<dbReference type="InterPro" id="IPR010998">
    <property type="entry name" value="Integrase_recombinase_N"/>
</dbReference>
<evidence type="ECO:0000256" key="4">
    <source>
        <dbReference type="ARBA" id="ARBA00023172"/>
    </source>
</evidence>
<reference evidence="8" key="2">
    <citation type="submission" date="2020-09" db="EMBL/GenBank/DDBJ databases">
        <authorList>
            <person name="Sun Q."/>
            <person name="Zhou Y."/>
        </authorList>
    </citation>
    <scope>NUCLEOTIDE SEQUENCE</scope>
    <source>
        <strain evidence="8">CGMCC 1.15254</strain>
    </source>
</reference>
<keyword evidence="4" id="KW-0233">DNA recombination</keyword>
<evidence type="ECO:0000259" key="7">
    <source>
        <dbReference type="PROSITE" id="PS51900"/>
    </source>
</evidence>
<evidence type="ECO:0000256" key="3">
    <source>
        <dbReference type="ARBA" id="ARBA00023125"/>
    </source>
</evidence>
<keyword evidence="9" id="KW-1185">Reference proteome</keyword>
<keyword evidence="3 5" id="KW-0238">DNA-binding</keyword>
<dbReference type="InterPro" id="IPR050090">
    <property type="entry name" value="Tyrosine_recombinase_XerCD"/>
</dbReference>
<dbReference type="GO" id="GO:0003677">
    <property type="term" value="F:DNA binding"/>
    <property type="evidence" value="ECO:0007669"/>
    <property type="project" value="UniProtKB-UniRule"/>
</dbReference>
<dbReference type="PROSITE" id="PS51900">
    <property type="entry name" value="CB"/>
    <property type="match status" value="1"/>
</dbReference>
<name>A0A917C8F6_9PROT</name>
<feature type="domain" description="Core-binding (CB)" evidence="7">
    <location>
        <begin position="1"/>
        <end position="50"/>
    </location>
</feature>
<dbReference type="Pfam" id="PF00589">
    <property type="entry name" value="Phage_integrase"/>
    <property type="match status" value="1"/>
</dbReference>
<evidence type="ECO:0000256" key="2">
    <source>
        <dbReference type="ARBA" id="ARBA00022908"/>
    </source>
</evidence>
<dbReference type="GO" id="GO:0006310">
    <property type="term" value="P:DNA recombination"/>
    <property type="evidence" value="ECO:0007669"/>
    <property type="project" value="UniProtKB-KW"/>
</dbReference>
<dbReference type="PANTHER" id="PTHR30349:SF64">
    <property type="entry name" value="PROPHAGE INTEGRASE INTD-RELATED"/>
    <property type="match status" value="1"/>
</dbReference>
<dbReference type="Gene3D" id="1.10.150.130">
    <property type="match status" value="1"/>
</dbReference>
<feature type="domain" description="Tyr recombinase" evidence="6">
    <location>
        <begin position="71"/>
        <end position="255"/>
    </location>
</feature>
<comment type="similarity">
    <text evidence="1">Belongs to the 'phage' integrase family.</text>
</comment>
<dbReference type="Proteomes" id="UP000632498">
    <property type="component" value="Unassembled WGS sequence"/>
</dbReference>
<protein>
    <submittedName>
        <fullName evidence="8">Tyrosine recombinase XerD</fullName>
    </submittedName>
</protein>
<dbReference type="AlphaFoldDB" id="A0A917C8F6"/>
<dbReference type="GO" id="GO:0015074">
    <property type="term" value="P:DNA integration"/>
    <property type="evidence" value="ECO:0007669"/>
    <property type="project" value="UniProtKB-KW"/>
</dbReference>